<accession>A0AAX3MTI2</accession>
<gene>
    <name evidence="12" type="ORF">PUW23_15510</name>
    <name evidence="13" type="ORF">PUW25_15265</name>
</gene>
<dbReference type="Gene3D" id="3.40.50.2300">
    <property type="match status" value="1"/>
</dbReference>
<dbReference type="InterPro" id="IPR009057">
    <property type="entry name" value="Homeodomain-like_sf"/>
</dbReference>
<evidence type="ECO:0000256" key="4">
    <source>
        <dbReference type="ARBA" id="ARBA00023012"/>
    </source>
</evidence>
<dbReference type="AlphaFoldDB" id="A0AAX3MTI2"/>
<evidence type="ECO:0000256" key="2">
    <source>
        <dbReference type="ARBA" id="ARBA00022490"/>
    </source>
</evidence>
<dbReference type="GO" id="GO:0005737">
    <property type="term" value="C:cytoplasm"/>
    <property type="evidence" value="ECO:0007669"/>
    <property type="project" value="UniProtKB-SubCell"/>
</dbReference>
<dbReference type="SUPFAM" id="SSF46689">
    <property type="entry name" value="Homeodomain-like"/>
    <property type="match status" value="2"/>
</dbReference>
<sequence length="401" mass="45508">MHKAVIFDDEYIVVEGLRQMVDWNGLGIQLAGTANDGCRALELVRDVRPDLILTDIRMPGMDGLKLIELAAKEVQNASFIVFSGFNEFEYVKRAIQLGVADYLEKPFTIEHINQALTKVLGHISKREEMEVLRSDWEGNRKALVERALLNLLLNNESCPNAWSELHELEHTGVICATVLAFRADHFTIHASEEAVIQLQMGKDKLAVMLHRTMPGEDYWAQHAQYYRDKDYPIGQGEIAIQPADLFISLETARYALKQAEEVGWTGLCPYKAKARDKNESKGKEAIEKALAYIHLNGMRDLSLAEVAEHVGLNAAYLSVLFKDSAGESFIKYLTRLRMEKAKWLLQRGLKVADVSERVGYHTYRHFSEVFKKYTGVLPGQYKEDPKNTDINPKNDPLTEPE</sequence>
<evidence type="ECO:0000256" key="9">
    <source>
        <dbReference type="SAM" id="MobiDB-lite"/>
    </source>
</evidence>
<evidence type="ECO:0000256" key="5">
    <source>
        <dbReference type="ARBA" id="ARBA00023015"/>
    </source>
</evidence>
<organism evidence="12 14">
    <name type="scientific">Paenibacillus urinalis</name>
    <dbReference type="NCBI Taxonomy" id="521520"/>
    <lineage>
        <taxon>Bacteria</taxon>
        <taxon>Bacillati</taxon>
        <taxon>Bacillota</taxon>
        <taxon>Bacilli</taxon>
        <taxon>Bacillales</taxon>
        <taxon>Paenibacillaceae</taxon>
        <taxon>Paenibacillus</taxon>
    </lineage>
</organism>
<dbReference type="Proteomes" id="UP001221519">
    <property type="component" value="Chromosome"/>
</dbReference>
<dbReference type="GO" id="GO:0043565">
    <property type="term" value="F:sequence-specific DNA binding"/>
    <property type="evidence" value="ECO:0007669"/>
    <property type="project" value="InterPro"/>
</dbReference>
<dbReference type="InterPro" id="IPR018060">
    <property type="entry name" value="HTH_AraC"/>
</dbReference>
<dbReference type="PRINTS" id="PR00032">
    <property type="entry name" value="HTHARAC"/>
</dbReference>
<name>A0AAX3MTI2_9BACL</name>
<keyword evidence="2" id="KW-0963">Cytoplasm</keyword>
<feature type="domain" description="Response regulatory" evidence="11">
    <location>
        <begin position="3"/>
        <end position="120"/>
    </location>
</feature>
<dbReference type="CDD" id="cd17536">
    <property type="entry name" value="REC_YesN-like"/>
    <property type="match status" value="1"/>
</dbReference>
<dbReference type="SMART" id="SM00448">
    <property type="entry name" value="REC"/>
    <property type="match status" value="1"/>
</dbReference>
<dbReference type="EMBL" id="CP118101">
    <property type="protein sequence ID" value="WDH80943.1"/>
    <property type="molecule type" value="Genomic_DNA"/>
</dbReference>
<dbReference type="SMART" id="SM00342">
    <property type="entry name" value="HTH_ARAC"/>
    <property type="match status" value="1"/>
</dbReference>
<evidence type="ECO:0000256" key="6">
    <source>
        <dbReference type="ARBA" id="ARBA00023125"/>
    </source>
</evidence>
<evidence type="ECO:0000259" key="10">
    <source>
        <dbReference type="PROSITE" id="PS01124"/>
    </source>
</evidence>
<evidence type="ECO:0000256" key="1">
    <source>
        <dbReference type="ARBA" id="ARBA00004496"/>
    </source>
</evidence>
<evidence type="ECO:0000256" key="8">
    <source>
        <dbReference type="PROSITE-ProRule" id="PRU00169"/>
    </source>
</evidence>
<evidence type="ECO:0000256" key="3">
    <source>
        <dbReference type="ARBA" id="ARBA00022553"/>
    </source>
</evidence>
<dbReference type="PROSITE" id="PS01124">
    <property type="entry name" value="HTH_ARAC_FAMILY_2"/>
    <property type="match status" value="1"/>
</dbReference>
<keyword evidence="7" id="KW-0804">Transcription</keyword>
<keyword evidence="5" id="KW-0805">Transcription regulation</keyword>
<evidence type="ECO:0000313" key="15">
    <source>
        <dbReference type="Proteomes" id="UP001221519"/>
    </source>
</evidence>
<feature type="region of interest" description="Disordered" evidence="9">
    <location>
        <begin position="381"/>
        <end position="401"/>
    </location>
</feature>
<evidence type="ECO:0000313" key="13">
    <source>
        <dbReference type="EMBL" id="WDI00643.1"/>
    </source>
</evidence>
<dbReference type="PROSITE" id="PS00041">
    <property type="entry name" value="HTH_ARAC_FAMILY_1"/>
    <property type="match status" value="1"/>
</dbReference>
<feature type="modified residue" description="4-aspartylphosphate" evidence="8">
    <location>
        <position position="55"/>
    </location>
</feature>
<dbReference type="GO" id="GO:0003700">
    <property type="term" value="F:DNA-binding transcription factor activity"/>
    <property type="evidence" value="ECO:0007669"/>
    <property type="project" value="InterPro"/>
</dbReference>
<dbReference type="Gene3D" id="1.10.10.60">
    <property type="entry name" value="Homeodomain-like"/>
    <property type="match status" value="2"/>
</dbReference>
<keyword evidence="4" id="KW-0902">Two-component regulatory system</keyword>
<evidence type="ECO:0000259" key="11">
    <source>
        <dbReference type="PROSITE" id="PS50110"/>
    </source>
</evidence>
<dbReference type="PROSITE" id="PS50110">
    <property type="entry name" value="RESPONSE_REGULATORY"/>
    <property type="match status" value="1"/>
</dbReference>
<keyword evidence="15" id="KW-1185">Reference proteome</keyword>
<dbReference type="Pfam" id="PF12833">
    <property type="entry name" value="HTH_18"/>
    <property type="match status" value="1"/>
</dbReference>
<dbReference type="PANTHER" id="PTHR42713:SF3">
    <property type="entry name" value="TRANSCRIPTIONAL REGULATORY PROTEIN HPTR"/>
    <property type="match status" value="1"/>
</dbReference>
<evidence type="ECO:0000256" key="7">
    <source>
        <dbReference type="ARBA" id="ARBA00023163"/>
    </source>
</evidence>
<evidence type="ECO:0000313" key="12">
    <source>
        <dbReference type="EMBL" id="WDH80943.1"/>
    </source>
</evidence>
<dbReference type="InterPro" id="IPR051552">
    <property type="entry name" value="HptR"/>
</dbReference>
<dbReference type="RefSeq" id="WP_205052885.1">
    <property type="nucleotide sequence ID" value="NZ_CP118101.1"/>
</dbReference>
<dbReference type="InterPro" id="IPR020449">
    <property type="entry name" value="Tscrpt_reg_AraC-type_HTH"/>
</dbReference>
<dbReference type="PANTHER" id="PTHR42713">
    <property type="entry name" value="HISTIDINE KINASE-RELATED"/>
    <property type="match status" value="1"/>
</dbReference>
<comment type="subcellular location">
    <subcellularLocation>
        <location evidence="1">Cytoplasm</location>
    </subcellularLocation>
</comment>
<evidence type="ECO:0000313" key="14">
    <source>
        <dbReference type="Proteomes" id="UP001220962"/>
    </source>
</evidence>
<dbReference type="SUPFAM" id="SSF52172">
    <property type="entry name" value="CheY-like"/>
    <property type="match status" value="1"/>
</dbReference>
<keyword evidence="3 8" id="KW-0597">Phosphoprotein</keyword>
<dbReference type="InterPro" id="IPR001789">
    <property type="entry name" value="Sig_transdc_resp-reg_receiver"/>
</dbReference>
<dbReference type="InterPro" id="IPR011006">
    <property type="entry name" value="CheY-like_superfamily"/>
</dbReference>
<dbReference type="InterPro" id="IPR018062">
    <property type="entry name" value="HTH_AraC-typ_CS"/>
</dbReference>
<keyword evidence="6" id="KW-0238">DNA-binding</keyword>
<protein>
    <submittedName>
        <fullName evidence="12">Response regulator</fullName>
    </submittedName>
</protein>
<proteinExistence type="predicted"/>
<feature type="domain" description="HTH araC/xylS-type" evidence="10">
    <location>
        <begin position="287"/>
        <end position="384"/>
    </location>
</feature>
<dbReference type="Proteomes" id="UP001220962">
    <property type="component" value="Chromosome"/>
</dbReference>
<dbReference type="EMBL" id="CP118108">
    <property type="protein sequence ID" value="WDI00643.1"/>
    <property type="molecule type" value="Genomic_DNA"/>
</dbReference>
<dbReference type="Pfam" id="PF00072">
    <property type="entry name" value="Response_reg"/>
    <property type="match status" value="1"/>
</dbReference>
<dbReference type="GO" id="GO:0000160">
    <property type="term" value="P:phosphorelay signal transduction system"/>
    <property type="evidence" value="ECO:0007669"/>
    <property type="project" value="UniProtKB-KW"/>
</dbReference>
<reference evidence="12 15" key="1">
    <citation type="submission" date="2023-02" db="EMBL/GenBank/DDBJ databases">
        <title>Pathogen: clinical or host-associated sample.</title>
        <authorList>
            <person name="Hergert J."/>
            <person name="Casey R."/>
            <person name="Wagner J."/>
            <person name="Young E.L."/>
            <person name="Oakeson K.F."/>
        </authorList>
    </citation>
    <scope>NUCLEOTIDE SEQUENCE</scope>
    <source>
        <strain evidence="13 15">2022CK-00829</strain>
        <strain evidence="12">2022CK-00830</strain>
    </source>
</reference>